<evidence type="ECO:0000256" key="1">
    <source>
        <dbReference type="SAM" id="MobiDB-lite"/>
    </source>
</evidence>
<comment type="caution">
    <text evidence="2">The sequence shown here is derived from an EMBL/GenBank/DDBJ whole genome shotgun (WGS) entry which is preliminary data.</text>
</comment>
<sequence length="1239" mass="130881">MASVPPTADVPVASSSAPGALTDPASNPKPVAVSSTPTPGGWAPPPGAVPSLGSPVASTVNPSLTSGTSGSNSDTSTASGTNATSVPNSNVSTSNGPMATPPSDAVPSLGASLPPVVSAPPPTNTVTSSVINTVSTPAAPAPATQVISSTSPISTGVTQVPRAISANPLVSKVGLRNAVVTGQTWFPTTCADLAPPSVQVAANWASDSSVLTAAAVAKSALLWGNGTTITYGYIVGASTPNQQTKIDTIMTTFITSNVNVVLTKIPMPSDSTSPSPTIRISCSAGYAATSFYSYSQGWTADQVKTNILNVYNAGDVSNFTQVDQSSLMMYYMPSQLSLSGQNVPVNSGPSTRDISWLRVNYPGSSASASLSSDLAILGVTGDTLTAMLTAPLPIVRTQLATWQAAQLIQSAKAAQRAPPTVGGPSPTRPARDVDDDPPPIPQPNIKAETGNFLGSIVKSFRQVFSPGGGQIFTLQFPGRFLQSSQYAWDTTSAGIYGQLVKPIAVNESEFRLVDQLYDVADVVAAPNGVSLSQVYEQLLNNLVPVSSNTNLAELQDEIRRWLLTEVKASSWIQRLVDSQHSNGSTTDIATKVSDAGTINRIELSNTLMQDYLTSKQSWETERDQMMEDALKAANSAEALSAVSRKLAHTTATRKAQLAAKYTDAIVRGYTHNVREYISYLDVKTTAEALQDAKDALREAAASSLDGSLKVYPVQLSPIDWFEGLSTSFTSEDLTTNADSILQQINTKSQQLDVLNQQLVALAFGQKGDVDALEAEVTAAQQSVDTQLTNLSMTYTNNVIAMAKTCLDKQGDLDPDQLTNVGSALGLDAQTIQQLGEDMGKTAQAQQALTDASRTYARALASYALAQATDSKQQQETIRQQITSLTSEIDVLTSKYQALNQVGQRPTPPPTVPTTDLAEEPLMPTTNNNAGGSRWQDIVMHHIVQSDYSKQEDKAFGSTTSMTCNLWALSGSGELTMSGAEASSQTTKMKNEVWVGFRATLVTVDRGGWFQPQFFKQSAGYYHISRNTFWSRYPPGIATTTQLKDAGESAFDAVNTGLLPAFPQAIIICKDITIKISNDTTSVATSSVNMQSTAAASGGVLCFSFSSSDSSSSSENTYSFKQCSDGCVIRIPGPQVLGYILQLTENDATRDLPSNLANLFVPPVDVGISEDIPKARGGISPPARGIQDVPVIAKGQMFEQIDSILSKTDLPARTVLNVRSAVQKELDVMSADVAARIREA</sequence>
<feature type="region of interest" description="Disordered" evidence="1">
    <location>
        <begin position="411"/>
        <end position="444"/>
    </location>
</feature>
<gene>
    <name evidence="2" type="ORF">EUX98_g723</name>
</gene>
<organism evidence="2 3">
    <name type="scientific">Antrodiella citrinella</name>
    <dbReference type="NCBI Taxonomy" id="2447956"/>
    <lineage>
        <taxon>Eukaryota</taxon>
        <taxon>Fungi</taxon>
        <taxon>Dikarya</taxon>
        <taxon>Basidiomycota</taxon>
        <taxon>Agaricomycotina</taxon>
        <taxon>Agaricomycetes</taxon>
        <taxon>Polyporales</taxon>
        <taxon>Steccherinaceae</taxon>
        <taxon>Antrodiella</taxon>
    </lineage>
</organism>
<accession>A0A4S4N6C6</accession>
<feature type="region of interest" description="Disordered" evidence="1">
    <location>
        <begin position="900"/>
        <end position="921"/>
    </location>
</feature>
<dbReference type="AlphaFoldDB" id="A0A4S4N6C6"/>
<feature type="compositionally biased region" description="Low complexity" evidence="1">
    <location>
        <begin position="65"/>
        <end position="95"/>
    </location>
</feature>
<dbReference type="OrthoDB" id="2801439at2759"/>
<evidence type="ECO:0000313" key="2">
    <source>
        <dbReference type="EMBL" id="THH33471.1"/>
    </source>
</evidence>
<reference evidence="2 3" key="1">
    <citation type="submission" date="2019-02" db="EMBL/GenBank/DDBJ databases">
        <title>Genome sequencing of the rare red list fungi Antrodiella citrinella (Flaviporus citrinellus).</title>
        <authorList>
            <person name="Buettner E."/>
            <person name="Kellner H."/>
        </authorList>
    </citation>
    <scope>NUCLEOTIDE SEQUENCE [LARGE SCALE GENOMIC DNA]</scope>
    <source>
        <strain evidence="2 3">DSM 108506</strain>
    </source>
</reference>
<feature type="region of interest" description="Disordered" evidence="1">
    <location>
        <begin position="1"/>
        <end position="125"/>
    </location>
</feature>
<keyword evidence="3" id="KW-1185">Reference proteome</keyword>
<proteinExistence type="predicted"/>
<dbReference type="EMBL" id="SGPM01000006">
    <property type="protein sequence ID" value="THH33471.1"/>
    <property type="molecule type" value="Genomic_DNA"/>
</dbReference>
<name>A0A4S4N6C6_9APHY</name>
<evidence type="ECO:0000313" key="3">
    <source>
        <dbReference type="Proteomes" id="UP000308730"/>
    </source>
</evidence>
<dbReference type="Proteomes" id="UP000308730">
    <property type="component" value="Unassembled WGS sequence"/>
</dbReference>
<protein>
    <submittedName>
        <fullName evidence="2">Uncharacterized protein</fullName>
    </submittedName>
</protein>